<dbReference type="Pfam" id="PF03352">
    <property type="entry name" value="Adenine_glyco"/>
    <property type="match status" value="1"/>
</dbReference>
<dbReference type="InterPro" id="IPR005019">
    <property type="entry name" value="Adenine_glyco"/>
</dbReference>
<comment type="caution">
    <text evidence="3">The sequence shown here is derived from an EMBL/GenBank/DDBJ whole genome shotgun (WGS) entry which is preliminary data.</text>
</comment>
<name>A0ABD1Q6F9_9LAMI</name>
<feature type="binding site" evidence="1">
    <location>
        <position position="308"/>
    </location>
    <ligand>
        <name>Zn(2+)</name>
        <dbReference type="ChEBI" id="CHEBI:29105"/>
    </ligand>
</feature>
<dbReference type="Proteomes" id="UP001604336">
    <property type="component" value="Unassembled WGS sequence"/>
</dbReference>
<evidence type="ECO:0000256" key="1">
    <source>
        <dbReference type="PIRSR" id="PIRSR605019-1"/>
    </source>
</evidence>
<keyword evidence="1" id="KW-0862">Zinc</keyword>
<feature type="binding site" evidence="1">
    <location>
        <position position="131"/>
    </location>
    <ligand>
        <name>Zn(2+)</name>
        <dbReference type="ChEBI" id="CHEBI:29105"/>
    </ligand>
</feature>
<organism evidence="3 4">
    <name type="scientific">Abeliophyllum distichum</name>
    <dbReference type="NCBI Taxonomy" id="126358"/>
    <lineage>
        <taxon>Eukaryota</taxon>
        <taxon>Viridiplantae</taxon>
        <taxon>Streptophyta</taxon>
        <taxon>Embryophyta</taxon>
        <taxon>Tracheophyta</taxon>
        <taxon>Spermatophyta</taxon>
        <taxon>Magnoliopsida</taxon>
        <taxon>eudicotyledons</taxon>
        <taxon>Gunneridae</taxon>
        <taxon>Pentapetalae</taxon>
        <taxon>asterids</taxon>
        <taxon>lamiids</taxon>
        <taxon>Lamiales</taxon>
        <taxon>Oleaceae</taxon>
        <taxon>Forsythieae</taxon>
        <taxon>Abeliophyllum</taxon>
    </lineage>
</organism>
<evidence type="ECO:0000256" key="2">
    <source>
        <dbReference type="SAM" id="MobiDB-lite"/>
    </source>
</evidence>
<evidence type="ECO:0000313" key="4">
    <source>
        <dbReference type="Proteomes" id="UP001604336"/>
    </source>
</evidence>
<dbReference type="Gene3D" id="1.10.340.30">
    <property type="entry name" value="Hypothetical protein, domain 2"/>
    <property type="match status" value="1"/>
</dbReference>
<accession>A0ABD1Q6F9</accession>
<proteinExistence type="predicted"/>
<feature type="binding site" evidence="1">
    <location>
        <position position="304"/>
    </location>
    <ligand>
        <name>Zn(2+)</name>
        <dbReference type="ChEBI" id="CHEBI:29105"/>
    </ligand>
</feature>
<dbReference type="PANTHER" id="PTHR31116">
    <property type="entry name" value="OS04G0501200 PROTEIN"/>
    <property type="match status" value="1"/>
</dbReference>
<evidence type="ECO:0000313" key="3">
    <source>
        <dbReference type="EMBL" id="KAL2471778.1"/>
    </source>
</evidence>
<dbReference type="AlphaFoldDB" id="A0ABD1Q6F9"/>
<keyword evidence="1" id="KW-0479">Metal-binding</keyword>
<sequence>MSVATENPGSETRSILAPTGNRVRVVEEQRRKREILSKSVEKPKRVISQTPPKPGGGGGASVTVVRNNVSAESSSDSSSCNGSTVKTVKSVGSKRRIVKNSNGVVKPAKIVPDGVEALAISPMVPVPVKRCDWITLNSEPLYTSFHDEEWGVPVHDDMKLFELLVLSQALAELTWPAILSKRETFRKLFDDFDSSSVAKFDEKKLMSMKMNGNTLLSEPKLRAIVENAKQLLKIQQEFGSFSNYCWRFVNHKPLKSGFRYSRQVPARTPKSELISKDLMRRGFCCVGPTIVYSFMQVAGIVNDHLTTCFRYNECSMDVKMNSTPRLEKTEAIREAMETTTCTPNESQLHEP</sequence>
<dbReference type="SUPFAM" id="SSF48150">
    <property type="entry name" value="DNA-glycosylase"/>
    <property type="match status" value="1"/>
</dbReference>
<feature type="compositionally biased region" description="Polar residues" evidence="2">
    <location>
        <begin position="1"/>
        <end position="13"/>
    </location>
</feature>
<feature type="binding site" evidence="1">
    <location>
        <position position="146"/>
    </location>
    <ligand>
        <name>Zn(2+)</name>
        <dbReference type="ChEBI" id="CHEBI:29105"/>
    </ligand>
</feature>
<dbReference type="PANTHER" id="PTHR31116:SF25">
    <property type="entry name" value="DNA GLYCOSYLASE SUPERFAMILY PROTEIN"/>
    <property type="match status" value="1"/>
</dbReference>
<feature type="compositionally biased region" description="Basic and acidic residues" evidence="2">
    <location>
        <begin position="24"/>
        <end position="44"/>
    </location>
</feature>
<gene>
    <name evidence="3" type="ORF">Adt_39914</name>
</gene>
<protein>
    <submittedName>
        <fullName evidence="3">DNA glycosylase superfamily protein</fullName>
    </submittedName>
</protein>
<dbReference type="InterPro" id="IPR011257">
    <property type="entry name" value="DNA_glycosylase"/>
</dbReference>
<dbReference type="EMBL" id="JBFOLK010000012">
    <property type="protein sequence ID" value="KAL2471778.1"/>
    <property type="molecule type" value="Genomic_DNA"/>
</dbReference>
<keyword evidence="4" id="KW-1185">Reference proteome</keyword>
<feature type="region of interest" description="Disordered" evidence="2">
    <location>
        <begin position="1"/>
        <end position="62"/>
    </location>
</feature>
<reference evidence="4" key="1">
    <citation type="submission" date="2024-07" db="EMBL/GenBank/DDBJ databases">
        <title>Two chromosome-level genome assemblies of Korean endemic species Abeliophyllum distichum and Forsythia ovata (Oleaceae).</title>
        <authorList>
            <person name="Jang H."/>
        </authorList>
    </citation>
    <scope>NUCLEOTIDE SEQUENCE [LARGE SCALE GENOMIC DNA]</scope>
</reference>